<dbReference type="InterPro" id="IPR016161">
    <property type="entry name" value="Ald_DH/histidinol_DH"/>
</dbReference>
<dbReference type="RefSeq" id="WP_155150174.1">
    <property type="nucleotide sequence ID" value="NZ_JACOPQ010000015.1"/>
</dbReference>
<keyword evidence="1 3" id="KW-0560">Oxidoreductase</keyword>
<dbReference type="InterPro" id="IPR015590">
    <property type="entry name" value="Aldehyde_DH_dom"/>
</dbReference>
<dbReference type="InterPro" id="IPR016163">
    <property type="entry name" value="Ald_DH_C"/>
</dbReference>
<proteinExistence type="predicted"/>
<evidence type="ECO:0000256" key="1">
    <source>
        <dbReference type="ARBA" id="ARBA00023002"/>
    </source>
</evidence>
<evidence type="ECO:0000313" key="4">
    <source>
        <dbReference type="Proteomes" id="UP000607645"/>
    </source>
</evidence>
<evidence type="ECO:0000259" key="2">
    <source>
        <dbReference type="Pfam" id="PF00171"/>
    </source>
</evidence>
<dbReference type="NCBIfam" id="TIGR02518">
    <property type="entry name" value="EutH_ACDH"/>
    <property type="match status" value="1"/>
</dbReference>
<dbReference type="Pfam" id="PF00171">
    <property type="entry name" value="Aldedh"/>
    <property type="match status" value="1"/>
</dbReference>
<dbReference type="EC" id="1.2.1.10" evidence="3"/>
<sequence length="503" mass="52943">MQLDKDLRSVQEVRNLIAAAREAQRVLAGMDQKQLDAIVAAISRAGAEDARRLGDMAVEETGFGRKEDKELKNRFAAVTLYDAIKDERTIGILAEDREKKTIDIGVPVGIVAGLVPSTNPTSTVIYKAMICLKAGNPIIFSPHPSALNCITETVNVVRRAAESAGAPAGCVSCISTPTLEATNALMKHDDTRLILATGGGAMVKAAYSSGTPAIGVGAGNGPAYIHRTANVQMAVKRILDSKTFDNGTICASEQSIVVEKAMERAVTEELKRQGAYLLSDAEHKTLSRFILRANGTMNPQIVGKSVETVAKLAGLSGIPASARVLVARETGVGKGYPYSNEKLGLILAYYVEADEEAVLRRCVEILEWEGAGHTFSIHAEDESVVKRFAKAVPASRVLVNTPSALGGIGASTCLFPALTLGCGAVGGSSSSNNIGPLDLINIKRVAWGVRELEDIRAGNASSPWENTRTGAAASCGGGNGASGGMDNAAMDELVRQIMRRLGV</sequence>
<dbReference type="Gene3D" id="3.40.605.10">
    <property type="entry name" value="Aldehyde Dehydrogenase, Chain A, domain 1"/>
    <property type="match status" value="1"/>
</dbReference>
<name>A0A8J6JP85_9FIRM</name>
<comment type="caution">
    <text evidence="3">The sequence shown here is derived from an EMBL/GenBank/DDBJ whole genome shotgun (WGS) entry which is preliminary data.</text>
</comment>
<gene>
    <name evidence="3" type="ORF">H8S62_15420</name>
</gene>
<dbReference type="InterPro" id="IPR013357">
    <property type="entry name" value="Acetaldehyde_DH_acetylating"/>
</dbReference>
<dbReference type="SUPFAM" id="SSF53720">
    <property type="entry name" value="ALDH-like"/>
    <property type="match status" value="1"/>
</dbReference>
<feature type="domain" description="Aldehyde dehydrogenase" evidence="2">
    <location>
        <begin position="10"/>
        <end position="273"/>
    </location>
</feature>
<dbReference type="Gene3D" id="3.40.309.10">
    <property type="entry name" value="Aldehyde Dehydrogenase, Chain A, domain 2"/>
    <property type="match status" value="1"/>
</dbReference>
<accession>A0A8J6JP85</accession>
<evidence type="ECO:0000313" key="3">
    <source>
        <dbReference type="EMBL" id="MBC5738400.1"/>
    </source>
</evidence>
<dbReference type="AlphaFoldDB" id="A0A8J6JP85"/>
<protein>
    <submittedName>
        <fullName evidence="3">Acetaldehyde dehydrogenase (Acetylating)</fullName>
        <ecNumber evidence="3">1.2.1.10</ecNumber>
    </submittedName>
</protein>
<keyword evidence="4" id="KW-1185">Reference proteome</keyword>
<dbReference type="CDD" id="cd07122">
    <property type="entry name" value="ALDH_F20_ACDH"/>
    <property type="match status" value="1"/>
</dbReference>
<dbReference type="PANTHER" id="PTHR11699">
    <property type="entry name" value="ALDEHYDE DEHYDROGENASE-RELATED"/>
    <property type="match status" value="1"/>
</dbReference>
<reference evidence="3" key="1">
    <citation type="submission" date="2020-08" db="EMBL/GenBank/DDBJ databases">
        <title>Genome public.</title>
        <authorList>
            <person name="Liu C."/>
            <person name="Sun Q."/>
        </authorList>
    </citation>
    <scope>NUCLEOTIDE SEQUENCE</scope>
    <source>
        <strain evidence="3">NSJ-52</strain>
    </source>
</reference>
<dbReference type="GO" id="GO:0008774">
    <property type="term" value="F:acetaldehyde dehydrogenase (acetylating) activity"/>
    <property type="evidence" value="ECO:0007669"/>
    <property type="project" value="UniProtKB-EC"/>
</dbReference>
<dbReference type="Proteomes" id="UP000607645">
    <property type="component" value="Unassembled WGS sequence"/>
</dbReference>
<dbReference type="EMBL" id="JACOPQ010000015">
    <property type="protein sequence ID" value="MBC5738400.1"/>
    <property type="molecule type" value="Genomic_DNA"/>
</dbReference>
<dbReference type="InterPro" id="IPR016162">
    <property type="entry name" value="Ald_DH_N"/>
</dbReference>
<organism evidence="3 4">
    <name type="scientific">Lawsonibacter faecis</name>
    <dbReference type="NCBI Taxonomy" id="2763052"/>
    <lineage>
        <taxon>Bacteria</taxon>
        <taxon>Bacillati</taxon>
        <taxon>Bacillota</taxon>
        <taxon>Clostridia</taxon>
        <taxon>Eubacteriales</taxon>
        <taxon>Oscillospiraceae</taxon>
        <taxon>Lawsonibacter</taxon>
    </lineage>
</organism>